<evidence type="ECO:0000256" key="8">
    <source>
        <dbReference type="ARBA" id="ARBA00022741"/>
    </source>
</evidence>
<feature type="region of interest" description="Disordered" evidence="16">
    <location>
        <begin position="182"/>
        <end position="202"/>
    </location>
</feature>
<evidence type="ECO:0000256" key="5">
    <source>
        <dbReference type="ARBA" id="ARBA00020963"/>
    </source>
</evidence>
<sequence length="202" mass="22843">MILYTRTGDEGKTAIIGGRVDKDDLHVETIGTIDEANCFVGQAVAQLDPGRFHDLLTDLKKIQNELFDCGGDLASVTKHRKKHVNQEMIDYLEKRIDRLIDEAPDIEQFILPGGSVPAASLHLARAVTRRAERCAVKLVKVDQKQSLLPLHYLNRLSDYFFAAARVVNYRLNKQEDLYGRSAPVFRGGRRKQNRMPGEQEGR</sequence>
<dbReference type="EC" id="2.5.1.17" evidence="4 15"/>
<dbReference type="GO" id="GO:0005524">
    <property type="term" value="F:ATP binding"/>
    <property type="evidence" value="ECO:0007669"/>
    <property type="project" value="UniProtKB-UniRule"/>
</dbReference>
<dbReference type="Gene3D" id="1.20.1200.10">
    <property type="entry name" value="Cobalamin adenosyltransferase-like"/>
    <property type="match status" value="1"/>
</dbReference>
<comment type="catalytic activity">
    <reaction evidence="14 15">
        <text>2 cob(II)alamin + reduced [electron-transfer flavoprotein] + 2 ATP = 2 adenosylcob(III)alamin + 2 triphosphate + oxidized [electron-transfer flavoprotein] + 3 H(+)</text>
        <dbReference type="Rhea" id="RHEA:28671"/>
        <dbReference type="Rhea" id="RHEA-COMP:10685"/>
        <dbReference type="Rhea" id="RHEA-COMP:10686"/>
        <dbReference type="ChEBI" id="CHEBI:15378"/>
        <dbReference type="ChEBI" id="CHEBI:16304"/>
        <dbReference type="ChEBI" id="CHEBI:18036"/>
        <dbReference type="ChEBI" id="CHEBI:18408"/>
        <dbReference type="ChEBI" id="CHEBI:30616"/>
        <dbReference type="ChEBI" id="CHEBI:57692"/>
        <dbReference type="ChEBI" id="CHEBI:58307"/>
        <dbReference type="EC" id="2.5.1.17"/>
    </reaction>
</comment>
<evidence type="ECO:0000256" key="3">
    <source>
        <dbReference type="ARBA" id="ARBA00011233"/>
    </source>
</evidence>
<evidence type="ECO:0000256" key="7">
    <source>
        <dbReference type="ARBA" id="ARBA00022679"/>
    </source>
</evidence>
<dbReference type="InterPro" id="IPR016030">
    <property type="entry name" value="CblAdoTrfase-like"/>
</dbReference>
<keyword evidence="6 15" id="KW-0169">Cobalamin biosynthesis</keyword>
<keyword evidence="9 15" id="KW-0067">ATP-binding</keyword>
<protein>
    <recommendedName>
        <fullName evidence="5 15">Corrinoid adenosyltransferase</fullName>
        <ecNumber evidence="4 15">2.5.1.17</ecNumber>
    </recommendedName>
    <alternativeName>
        <fullName evidence="10 15">Cob(II)alamin adenosyltransferase</fullName>
    </alternativeName>
    <alternativeName>
        <fullName evidence="12 15">Cob(II)yrinic acid a,c-diamide adenosyltransferase</fullName>
    </alternativeName>
    <alternativeName>
        <fullName evidence="11 15">Cobinamide/cobalamin adenosyltransferase</fullName>
    </alternativeName>
</protein>
<evidence type="ECO:0000256" key="13">
    <source>
        <dbReference type="ARBA" id="ARBA00048555"/>
    </source>
</evidence>
<dbReference type="EMBL" id="CP159510">
    <property type="protein sequence ID" value="XCJ15715.1"/>
    <property type="molecule type" value="Genomic_DNA"/>
</dbReference>
<evidence type="ECO:0000256" key="14">
    <source>
        <dbReference type="ARBA" id="ARBA00048692"/>
    </source>
</evidence>
<feature type="domain" description="Cobalamin adenosyltransferase-like" evidence="17">
    <location>
        <begin position="3"/>
        <end position="167"/>
    </location>
</feature>
<evidence type="ECO:0000256" key="10">
    <source>
        <dbReference type="ARBA" id="ARBA00031529"/>
    </source>
</evidence>
<evidence type="ECO:0000259" key="17">
    <source>
        <dbReference type="Pfam" id="PF01923"/>
    </source>
</evidence>
<dbReference type="SUPFAM" id="SSF89028">
    <property type="entry name" value="Cobalamin adenosyltransferase-like"/>
    <property type="match status" value="1"/>
</dbReference>
<evidence type="ECO:0000256" key="15">
    <source>
        <dbReference type="RuleBase" id="RU366026"/>
    </source>
</evidence>
<dbReference type="InterPro" id="IPR036451">
    <property type="entry name" value="CblAdoTrfase-like_sf"/>
</dbReference>
<evidence type="ECO:0000256" key="4">
    <source>
        <dbReference type="ARBA" id="ARBA00012454"/>
    </source>
</evidence>
<dbReference type="NCBIfam" id="TIGR00636">
    <property type="entry name" value="PduO_Nterm"/>
    <property type="match status" value="1"/>
</dbReference>
<dbReference type="InterPro" id="IPR029499">
    <property type="entry name" value="PduO-typ"/>
</dbReference>
<name>A0AAU8IBI9_9BACL</name>
<reference evidence="18" key="1">
    <citation type="submission" date="2024-06" db="EMBL/GenBank/DDBJ databases">
        <authorList>
            <person name="Fan A."/>
            <person name="Zhang F.Y."/>
            <person name="Zhang L."/>
        </authorList>
    </citation>
    <scope>NUCLEOTIDE SEQUENCE</scope>
    <source>
        <strain evidence="18">Y61</strain>
    </source>
</reference>
<dbReference type="FunFam" id="1.20.1200.10:FF:000001">
    <property type="entry name" value="Cob(I)yrinic acid a,c-diamide adenosyltransferase"/>
    <property type="match status" value="1"/>
</dbReference>
<keyword evidence="8 15" id="KW-0547">Nucleotide-binding</keyword>
<evidence type="ECO:0000256" key="16">
    <source>
        <dbReference type="SAM" id="MobiDB-lite"/>
    </source>
</evidence>
<dbReference type="PANTHER" id="PTHR12213">
    <property type="entry name" value="CORRINOID ADENOSYLTRANSFERASE"/>
    <property type="match status" value="1"/>
</dbReference>
<dbReference type="PANTHER" id="PTHR12213:SF0">
    <property type="entry name" value="CORRINOID ADENOSYLTRANSFERASE MMAB"/>
    <property type="match status" value="1"/>
</dbReference>
<dbReference type="Pfam" id="PF01923">
    <property type="entry name" value="Cob_adeno_trans"/>
    <property type="match status" value="1"/>
</dbReference>
<proteinExistence type="inferred from homology"/>
<evidence type="ECO:0000256" key="12">
    <source>
        <dbReference type="ARBA" id="ARBA00033354"/>
    </source>
</evidence>
<organism evidence="18">
    <name type="scientific">Sporolactobacillus sp. Y61</name>
    <dbReference type="NCBI Taxonomy" id="3160863"/>
    <lineage>
        <taxon>Bacteria</taxon>
        <taxon>Bacillati</taxon>
        <taxon>Bacillota</taxon>
        <taxon>Bacilli</taxon>
        <taxon>Bacillales</taxon>
        <taxon>Sporolactobacillaceae</taxon>
        <taxon>Sporolactobacillus</taxon>
    </lineage>
</organism>
<comment type="catalytic activity">
    <reaction evidence="13 15">
        <text>2 cob(II)yrinate a,c diamide + reduced [electron-transfer flavoprotein] + 2 ATP = 2 adenosylcob(III)yrinate a,c-diamide + 2 triphosphate + oxidized [electron-transfer flavoprotein] + 3 H(+)</text>
        <dbReference type="Rhea" id="RHEA:11528"/>
        <dbReference type="Rhea" id="RHEA-COMP:10685"/>
        <dbReference type="Rhea" id="RHEA-COMP:10686"/>
        <dbReference type="ChEBI" id="CHEBI:15378"/>
        <dbReference type="ChEBI" id="CHEBI:18036"/>
        <dbReference type="ChEBI" id="CHEBI:30616"/>
        <dbReference type="ChEBI" id="CHEBI:57692"/>
        <dbReference type="ChEBI" id="CHEBI:58307"/>
        <dbReference type="ChEBI" id="CHEBI:58503"/>
        <dbReference type="ChEBI" id="CHEBI:58537"/>
        <dbReference type="EC" id="2.5.1.17"/>
    </reaction>
</comment>
<evidence type="ECO:0000256" key="6">
    <source>
        <dbReference type="ARBA" id="ARBA00022573"/>
    </source>
</evidence>
<accession>A0AAU8IBI9</accession>
<keyword evidence="7 15" id="KW-0808">Transferase</keyword>
<comment type="pathway">
    <text evidence="1 15">Cofactor biosynthesis; adenosylcobalamin biosynthesis; adenosylcobalamin from cob(II)yrinate a,c-diamide: step 2/7.</text>
</comment>
<evidence type="ECO:0000256" key="2">
    <source>
        <dbReference type="ARBA" id="ARBA00007487"/>
    </source>
</evidence>
<comment type="similarity">
    <text evidence="2 15">Belongs to the Cob(I)alamin adenosyltransferase family.</text>
</comment>
<dbReference type="GO" id="GO:0008817">
    <property type="term" value="F:corrinoid adenosyltransferase activity"/>
    <property type="evidence" value="ECO:0007669"/>
    <property type="project" value="UniProtKB-UniRule"/>
</dbReference>
<evidence type="ECO:0000256" key="9">
    <source>
        <dbReference type="ARBA" id="ARBA00022840"/>
    </source>
</evidence>
<gene>
    <name evidence="18" type="ORF">ABNN70_08210</name>
</gene>
<comment type="subunit">
    <text evidence="3">Homotrimer.</text>
</comment>
<dbReference type="RefSeq" id="WP_129928709.1">
    <property type="nucleotide sequence ID" value="NZ_CP159510.1"/>
</dbReference>
<evidence type="ECO:0000256" key="11">
    <source>
        <dbReference type="ARBA" id="ARBA00033334"/>
    </source>
</evidence>
<dbReference type="GO" id="GO:0009236">
    <property type="term" value="P:cobalamin biosynthetic process"/>
    <property type="evidence" value="ECO:0007669"/>
    <property type="project" value="UniProtKB-UniRule"/>
</dbReference>
<dbReference type="AlphaFoldDB" id="A0AAU8IBI9"/>
<evidence type="ECO:0000313" key="18">
    <source>
        <dbReference type="EMBL" id="XCJ15715.1"/>
    </source>
</evidence>
<evidence type="ECO:0000256" key="1">
    <source>
        <dbReference type="ARBA" id="ARBA00005121"/>
    </source>
</evidence>